<evidence type="ECO:0008006" key="3">
    <source>
        <dbReference type="Google" id="ProtNLM"/>
    </source>
</evidence>
<organism evidence="1 2">
    <name type="scientific">Tenacibaculum jejuense</name>
    <dbReference type="NCBI Taxonomy" id="584609"/>
    <lineage>
        <taxon>Bacteria</taxon>
        <taxon>Pseudomonadati</taxon>
        <taxon>Bacteroidota</taxon>
        <taxon>Flavobacteriia</taxon>
        <taxon>Flavobacteriales</taxon>
        <taxon>Flavobacteriaceae</taxon>
        <taxon>Tenacibaculum</taxon>
    </lineage>
</organism>
<dbReference type="PROSITE" id="PS51257">
    <property type="entry name" value="PROKAR_LIPOPROTEIN"/>
    <property type="match status" value="1"/>
</dbReference>
<sequence>MVRSFLLMYIFISQFGVFSQACGSGIFRFEIKTETNTEEITYEILQIKKSSTDHNQDYYYGVLLDEKQLKNFEFENFNINNLPPILRNTVYTDYDSTNRVIKFTTIEGLNRNYVLKIKVNKRTIYVLSNFFGGCDRKTTLIISKKQYLVKSRT</sequence>
<dbReference type="KEGG" id="tje:TJEJU_3216"/>
<evidence type="ECO:0000313" key="2">
    <source>
        <dbReference type="Proteomes" id="UP000215214"/>
    </source>
</evidence>
<dbReference type="Proteomes" id="UP000215214">
    <property type="component" value="Chromosome TJEJU"/>
</dbReference>
<gene>
    <name evidence="1" type="ORF">TJEJU_3216</name>
</gene>
<keyword evidence="2" id="KW-1185">Reference proteome</keyword>
<dbReference type="EMBL" id="LT899436">
    <property type="protein sequence ID" value="SNR16868.1"/>
    <property type="molecule type" value="Genomic_DNA"/>
</dbReference>
<dbReference type="AlphaFoldDB" id="A0A238UE55"/>
<name>A0A238UE55_9FLAO</name>
<reference evidence="1 2" key="1">
    <citation type="submission" date="2017-07" db="EMBL/GenBank/DDBJ databases">
        <authorList>
            <person name="Sun Z.S."/>
            <person name="Albrecht U."/>
            <person name="Echele G."/>
            <person name="Lee C.C."/>
        </authorList>
    </citation>
    <scope>NUCLEOTIDE SEQUENCE [LARGE SCALE GENOMIC DNA]</scope>
    <source>
        <strain evidence="2">type strain: KCTC 22618</strain>
    </source>
</reference>
<proteinExistence type="predicted"/>
<accession>A0A238UE55</accession>
<evidence type="ECO:0000313" key="1">
    <source>
        <dbReference type="EMBL" id="SNR16868.1"/>
    </source>
</evidence>
<protein>
    <recommendedName>
        <fullName evidence="3">Lipoprotein</fullName>
    </recommendedName>
</protein>